<dbReference type="EMBL" id="JXTB01000112">
    <property type="protein sequence ID" value="PON62458.1"/>
    <property type="molecule type" value="Genomic_DNA"/>
</dbReference>
<dbReference type="Proteomes" id="UP000237105">
    <property type="component" value="Unassembled WGS sequence"/>
</dbReference>
<gene>
    <name evidence="1" type="ORF">PanWU01x14_137790</name>
</gene>
<name>A0A2P5CN33_PARAD</name>
<organism evidence="1 2">
    <name type="scientific">Parasponia andersonii</name>
    <name type="common">Sponia andersonii</name>
    <dbReference type="NCBI Taxonomy" id="3476"/>
    <lineage>
        <taxon>Eukaryota</taxon>
        <taxon>Viridiplantae</taxon>
        <taxon>Streptophyta</taxon>
        <taxon>Embryophyta</taxon>
        <taxon>Tracheophyta</taxon>
        <taxon>Spermatophyta</taxon>
        <taxon>Magnoliopsida</taxon>
        <taxon>eudicotyledons</taxon>
        <taxon>Gunneridae</taxon>
        <taxon>Pentapetalae</taxon>
        <taxon>rosids</taxon>
        <taxon>fabids</taxon>
        <taxon>Rosales</taxon>
        <taxon>Cannabaceae</taxon>
        <taxon>Parasponia</taxon>
    </lineage>
</organism>
<keyword evidence="2" id="KW-1185">Reference proteome</keyword>
<reference evidence="2" key="1">
    <citation type="submission" date="2016-06" db="EMBL/GenBank/DDBJ databases">
        <title>Parallel loss of symbiosis genes in relatives of nitrogen-fixing non-legume Parasponia.</title>
        <authorList>
            <person name="Van Velzen R."/>
            <person name="Holmer R."/>
            <person name="Bu F."/>
            <person name="Rutten L."/>
            <person name="Van Zeijl A."/>
            <person name="Liu W."/>
            <person name="Santuari L."/>
            <person name="Cao Q."/>
            <person name="Sharma T."/>
            <person name="Shen D."/>
            <person name="Roswanjaya Y."/>
            <person name="Wardhani T."/>
            <person name="Kalhor M.S."/>
            <person name="Jansen J."/>
            <person name="Van den Hoogen J."/>
            <person name="Gungor B."/>
            <person name="Hartog M."/>
            <person name="Hontelez J."/>
            <person name="Verver J."/>
            <person name="Yang W.-C."/>
            <person name="Schijlen E."/>
            <person name="Repin R."/>
            <person name="Schilthuizen M."/>
            <person name="Schranz E."/>
            <person name="Heidstra R."/>
            <person name="Miyata K."/>
            <person name="Fedorova E."/>
            <person name="Kohlen W."/>
            <person name="Bisseling T."/>
            <person name="Smit S."/>
            <person name="Geurts R."/>
        </authorList>
    </citation>
    <scope>NUCLEOTIDE SEQUENCE [LARGE SCALE GENOMIC DNA]</scope>
    <source>
        <strain evidence="2">cv. WU1-14</strain>
    </source>
</reference>
<proteinExistence type="predicted"/>
<comment type="caution">
    <text evidence="1">The sequence shown here is derived from an EMBL/GenBank/DDBJ whole genome shotgun (WGS) entry which is preliminary data.</text>
</comment>
<dbReference type="OrthoDB" id="10453238at2759"/>
<dbReference type="AlphaFoldDB" id="A0A2P5CN33"/>
<accession>A0A2P5CN33</accession>
<evidence type="ECO:0000313" key="1">
    <source>
        <dbReference type="EMBL" id="PON62458.1"/>
    </source>
</evidence>
<sequence length="209" mass="23759">MIIESALLQRGCGTLASIVTEGVAISNGVSRVALYGPWLRAECEVPSCFHKQQLIDKKKKKKKTEDAETFDGTTGAIVAGTGTGEYSRQRTQEIQRKDKGRLKRIPYLQEESSTFEENTAIEIQMVEANRSSQSQRKFDREKRKGVMKYRDQYQAHQALLAPAPSMEEWRAHRGLTIDGLRKSPSRKRKAQPFILPIAYPTDMSQWELI</sequence>
<evidence type="ECO:0000313" key="2">
    <source>
        <dbReference type="Proteomes" id="UP000237105"/>
    </source>
</evidence>
<protein>
    <submittedName>
        <fullName evidence="1">Uncharacterized protein</fullName>
    </submittedName>
</protein>